<dbReference type="Gene3D" id="3.40.50.1820">
    <property type="entry name" value="alpha/beta hydrolase"/>
    <property type="match status" value="1"/>
</dbReference>
<dbReference type="SUPFAM" id="SSF53474">
    <property type="entry name" value="alpha/beta-Hydrolases"/>
    <property type="match status" value="1"/>
</dbReference>
<gene>
    <name evidence="1" type="ORF">U0042_29240</name>
</gene>
<reference evidence="1 2" key="1">
    <citation type="submission" date="2023-12" db="EMBL/GenBank/DDBJ databases">
        <title>Genome sequencing and assembly of bacterial species from a model synthetic community.</title>
        <authorList>
            <person name="Hogle S.L."/>
        </authorList>
    </citation>
    <scope>NUCLEOTIDE SEQUENCE [LARGE SCALE GENOMIC DNA]</scope>
    <source>
        <strain evidence="1 2">HAMBI 2494</strain>
    </source>
</reference>
<dbReference type="RefSeq" id="WP_114811301.1">
    <property type="nucleotide sequence ID" value="NZ_CP139965.1"/>
</dbReference>
<evidence type="ECO:0000313" key="2">
    <source>
        <dbReference type="Proteomes" id="UP001325479"/>
    </source>
</evidence>
<protein>
    <submittedName>
        <fullName evidence="1">Peptidase S10</fullName>
    </submittedName>
</protein>
<dbReference type="Pfam" id="PF00450">
    <property type="entry name" value="Peptidase_S10"/>
    <property type="match status" value="1"/>
</dbReference>
<dbReference type="EMBL" id="CP139965">
    <property type="protein sequence ID" value="WQD78048.1"/>
    <property type="molecule type" value="Genomic_DNA"/>
</dbReference>
<organism evidence="1 2">
    <name type="scientific">Paraburkholderia kururiensis</name>
    <dbReference type="NCBI Taxonomy" id="984307"/>
    <lineage>
        <taxon>Bacteria</taxon>
        <taxon>Pseudomonadati</taxon>
        <taxon>Pseudomonadota</taxon>
        <taxon>Betaproteobacteria</taxon>
        <taxon>Burkholderiales</taxon>
        <taxon>Burkholderiaceae</taxon>
        <taxon>Paraburkholderia</taxon>
    </lineage>
</organism>
<name>A0ABZ0WL58_9BURK</name>
<keyword evidence="2" id="KW-1185">Reference proteome</keyword>
<dbReference type="InterPro" id="IPR029058">
    <property type="entry name" value="AB_hydrolase_fold"/>
</dbReference>
<proteinExistence type="predicted"/>
<evidence type="ECO:0000313" key="1">
    <source>
        <dbReference type="EMBL" id="WQD78048.1"/>
    </source>
</evidence>
<dbReference type="Proteomes" id="UP001325479">
    <property type="component" value="Chromosome"/>
</dbReference>
<accession>A0ABZ0WL58</accession>
<dbReference type="InterPro" id="IPR001563">
    <property type="entry name" value="Peptidase_S10"/>
</dbReference>
<sequence>MKPDRSSSGSRAIAPARVRHARHGRWLALPCALLASTLILAACGGGDSGSASSAASTMRQVAANQAGAQTPAASQANQPYTDPVAYSLNANDGLPLSQVKERAAVMHYQWTSGKSIVNYTTTTGHLTALDANGNPEATMSYVAYTAPNADGSPRPLTFFYNGGPGSSSIWLRLGSFAPTRVATPDPLLTNWPNYPLVNNSESLIDTTDMVFIDPPGTGLSEAILPNTNQKFWGCDPDVNVMRDFITRYLTVNNRSSSPLYLYGESYGTPRTDMLALALESAGVHLTGIVLQSSILNYFADAIEATAITASTEGLMLDTDTLAGYYPGYAAVAAYFNQVSPPPLDMGLYALQSEIFATGQYNHFKKYAQSWVLSQLGIPDALGTPVFPSTRTLESWRWPSSLTMQALQGYFNVNPFNMTLLPGTTIGRYDGRVSLPNSDPRLQNDSDPSDILISQPFTTALQTQMPNYLGYRAPNATYMPLNDAIIQVWDFSHDGQPLPDTLPDLLGALTLNPQLKVLAENGYHDLATPFFSTEKQLARLQTVPGMNPNLQVNFFQGGHMIYLDDVARPQMKTDLADYYRGQPIPLALSLWTLPAPWPDESPAGTPTAAAAQTAAAQ</sequence>